<name>A0AAN6MJ07_9PEZI</name>
<dbReference type="PANTHER" id="PTHR39603:SF1">
    <property type="entry name" value="CYANOVIRIN-N DOMAIN-CONTAINING PROTEIN"/>
    <property type="match status" value="1"/>
</dbReference>
<dbReference type="Proteomes" id="UP001303889">
    <property type="component" value="Unassembled WGS sequence"/>
</dbReference>
<proteinExistence type="predicted"/>
<dbReference type="AlphaFoldDB" id="A0AAN6MJ07"/>
<evidence type="ECO:0000313" key="3">
    <source>
        <dbReference type="Proteomes" id="UP001303889"/>
    </source>
</evidence>
<reference evidence="2" key="2">
    <citation type="submission" date="2023-05" db="EMBL/GenBank/DDBJ databases">
        <authorList>
            <consortium name="Lawrence Berkeley National Laboratory"/>
            <person name="Steindorff A."/>
            <person name="Hensen N."/>
            <person name="Bonometti L."/>
            <person name="Westerberg I."/>
            <person name="Brannstrom I.O."/>
            <person name="Guillou S."/>
            <person name="Cros-Aarteil S."/>
            <person name="Calhoun S."/>
            <person name="Haridas S."/>
            <person name="Kuo A."/>
            <person name="Mondo S."/>
            <person name="Pangilinan J."/>
            <person name="Riley R."/>
            <person name="Labutti K."/>
            <person name="Andreopoulos B."/>
            <person name="Lipzen A."/>
            <person name="Chen C."/>
            <person name="Yanf M."/>
            <person name="Daum C."/>
            <person name="Ng V."/>
            <person name="Clum A."/>
            <person name="Ohm R."/>
            <person name="Martin F."/>
            <person name="Silar P."/>
            <person name="Natvig D."/>
            <person name="Lalanne C."/>
            <person name="Gautier V."/>
            <person name="Ament-Velasquez S.L."/>
            <person name="Kruys A."/>
            <person name="Hutchinson M.I."/>
            <person name="Powell A.J."/>
            <person name="Barry K."/>
            <person name="Miller A.N."/>
            <person name="Grigoriev I.V."/>
            <person name="Debuchy R."/>
            <person name="Gladieux P."/>
            <person name="Thoren M.H."/>
            <person name="Johannesson H."/>
        </authorList>
    </citation>
    <scope>NUCLEOTIDE SEQUENCE</scope>
    <source>
        <strain evidence="2">CBS 103.79</strain>
    </source>
</reference>
<evidence type="ECO:0000313" key="2">
    <source>
        <dbReference type="EMBL" id="KAK3901786.1"/>
    </source>
</evidence>
<protein>
    <recommendedName>
        <fullName evidence="4">Transglycosylase SLT domain-containing protein</fullName>
    </recommendedName>
</protein>
<gene>
    <name evidence="2" type="ORF">C8A05DRAFT_34518</name>
</gene>
<feature type="signal peptide" evidence="1">
    <location>
        <begin position="1"/>
        <end position="20"/>
    </location>
</feature>
<keyword evidence="3" id="KW-1185">Reference proteome</keyword>
<accession>A0AAN6MJ07</accession>
<organism evidence="2 3">
    <name type="scientific">Staphylotrichum tortipilum</name>
    <dbReference type="NCBI Taxonomy" id="2831512"/>
    <lineage>
        <taxon>Eukaryota</taxon>
        <taxon>Fungi</taxon>
        <taxon>Dikarya</taxon>
        <taxon>Ascomycota</taxon>
        <taxon>Pezizomycotina</taxon>
        <taxon>Sordariomycetes</taxon>
        <taxon>Sordariomycetidae</taxon>
        <taxon>Sordariales</taxon>
        <taxon>Chaetomiaceae</taxon>
        <taxon>Staphylotrichum</taxon>
    </lineage>
</organism>
<sequence length="198" mass="20895">MVKSLVLSLLGLAFVHAAAAAPAAEPQPALPEIITGPGWPTLAELNLTSAQLHAMPPPDEVTRAKARALFARDKGEQGKCGPVDDAYADVSLIIPCFHYIRAMADKMYSVIENNSLNGICAVDKKVAVSVTGQWGVSKIPGSVGRDVALGLLWIIDHCTRDAKDVAGQQAANGNGDLLVQAMRYGYYIDHGGGAFISQ</sequence>
<dbReference type="EMBL" id="MU855555">
    <property type="protein sequence ID" value="KAK3901786.1"/>
    <property type="molecule type" value="Genomic_DNA"/>
</dbReference>
<keyword evidence="1" id="KW-0732">Signal</keyword>
<evidence type="ECO:0000256" key="1">
    <source>
        <dbReference type="SAM" id="SignalP"/>
    </source>
</evidence>
<comment type="caution">
    <text evidence="2">The sequence shown here is derived from an EMBL/GenBank/DDBJ whole genome shotgun (WGS) entry which is preliminary data.</text>
</comment>
<evidence type="ECO:0008006" key="4">
    <source>
        <dbReference type="Google" id="ProtNLM"/>
    </source>
</evidence>
<dbReference type="PANTHER" id="PTHR39603">
    <property type="entry name" value="CYANOVIRIN-N DOMAIN-CONTAINING PROTEIN"/>
    <property type="match status" value="1"/>
</dbReference>
<feature type="chain" id="PRO_5042934145" description="Transglycosylase SLT domain-containing protein" evidence="1">
    <location>
        <begin position="21"/>
        <end position="198"/>
    </location>
</feature>
<reference evidence="2" key="1">
    <citation type="journal article" date="2023" name="Mol. Phylogenet. Evol.">
        <title>Genome-scale phylogeny and comparative genomics of the fungal order Sordariales.</title>
        <authorList>
            <person name="Hensen N."/>
            <person name="Bonometti L."/>
            <person name="Westerberg I."/>
            <person name="Brannstrom I.O."/>
            <person name="Guillou S."/>
            <person name="Cros-Aarteil S."/>
            <person name="Calhoun S."/>
            <person name="Haridas S."/>
            <person name="Kuo A."/>
            <person name="Mondo S."/>
            <person name="Pangilinan J."/>
            <person name="Riley R."/>
            <person name="LaButti K."/>
            <person name="Andreopoulos B."/>
            <person name="Lipzen A."/>
            <person name="Chen C."/>
            <person name="Yan M."/>
            <person name="Daum C."/>
            <person name="Ng V."/>
            <person name="Clum A."/>
            <person name="Steindorff A."/>
            <person name="Ohm R.A."/>
            <person name="Martin F."/>
            <person name="Silar P."/>
            <person name="Natvig D.O."/>
            <person name="Lalanne C."/>
            <person name="Gautier V."/>
            <person name="Ament-Velasquez S.L."/>
            <person name="Kruys A."/>
            <person name="Hutchinson M.I."/>
            <person name="Powell A.J."/>
            <person name="Barry K."/>
            <person name="Miller A.N."/>
            <person name="Grigoriev I.V."/>
            <person name="Debuchy R."/>
            <person name="Gladieux P."/>
            <person name="Hiltunen Thoren M."/>
            <person name="Johannesson H."/>
        </authorList>
    </citation>
    <scope>NUCLEOTIDE SEQUENCE</scope>
    <source>
        <strain evidence="2">CBS 103.79</strain>
    </source>
</reference>